<dbReference type="InterPro" id="IPR052945">
    <property type="entry name" value="Mitotic_Regulator"/>
</dbReference>
<evidence type="ECO:0000313" key="3">
    <source>
        <dbReference type="Proteomes" id="UP000292424"/>
    </source>
</evidence>
<dbReference type="Proteomes" id="UP000292424">
    <property type="component" value="Chromosome"/>
</dbReference>
<dbReference type="InterPro" id="IPR026444">
    <property type="entry name" value="Secre_tail"/>
</dbReference>
<dbReference type="NCBIfam" id="TIGR04183">
    <property type="entry name" value="Por_Secre_tail"/>
    <property type="match status" value="1"/>
</dbReference>
<dbReference type="Pfam" id="PF08238">
    <property type="entry name" value="Sel1"/>
    <property type="match status" value="3"/>
</dbReference>
<dbReference type="Pfam" id="PF18962">
    <property type="entry name" value="Por_Secre_tail"/>
    <property type="match status" value="1"/>
</dbReference>
<evidence type="ECO:0000313" key="2">
    <source>
        <dbReference type="EMBL" id="QES88762.1"/>
    </source>
</evidence>
<dbReference type="AlphaFoldDB" id="A0A5P2G4L7"/>
<dbReference type="PANTHER" id="PTHR43628">
    <property type="entry name" value="ACTIVATOR OF C KINASE PROTEIN 1-RELATED"/>
    <property type="match status" value="1"/>
</dbReference>
<dbReference type="EMBL" id="CP044016">
    <property type="protein sequence ID" value="QES88762.1"/>
    <property type="molecule type" value="Genomic_DNA"/>
</dbReference>
<dbReference type="OrthoDB" id="1045962at2"/>
<reference evidence="2 3" key="1">
    <citation type="submission" date="2019-09" db="EMBL/GenBank/DDBJ databases">
        <title>Complete genome sequence of Arachidicoccus sp. B3-10 isolated from apple orchard soil.</title>
        <authorList>
            <person name="Kim H.S."/>
            <person name="Han K.-I."/>
            <person name="Suh M.K."/>
            <person name="Lee K.C."/>
            <person name="Eom M.K."/>
            <person name="Kim J.-S."/>
            <person name="Kang S.W."/>
            <person name="Sin Y."/>
            <person name="Lee J.-S."/>
        </authorList>
    </citation>
    <scope>NUCLEOTIDE SEQUENCE [LARGE SCALE GENOMIC DNA]</scope>
    <source>
        <strain evidence="2 3">B3-10</strain>
    </source>
</reference>
<proteinExistence type="predicted"/>
<dbReference type="PANTHER" id="PTHR43628:SF1">
    <property type="entry name" value="CHITIN SYNTHASE REGULATORY FACTOR 2-RELATED"/>
    <property type="match status" value="1"/>
</dbReference>
<dbReference type="SUPFAM" id="SSF81901">
    <property type="entry name" value="HCP-like"/>
    <property type="match status" value="1"/>
</dbReference>
<dbReference type="SMART" id="SM00671">
    <property type="entry name" value="SEL1"/>
    <property type="match status" value="3"/>
</dbReference>
<dbReference type="InterPro" id="IPR011990">
    <property type="entry name" value="TPR-like_helical_dom_sf"/>
</dbReference>
<dbReference type="InterPro" id="IPR006597">
    <property type="entry name" value="Sel1-like"/>
</dbReference>
<organism evidence="2 3">
    <name type="scientific">Rhizosphaericola mali</name>
    <dbReference type="NCBI Taxonomy" id="2545455"/>
    <lineage>
        <taxon>Bacteria</taxon>
        <taxon>Pseudomonadati</taxon>
        <taxon>Bacteroidota</taxon>
        <taxon>Chitinophagia</taxon>
        <taxon>Chitinophagales</taxon>
        <taxon>Chitinophagaceae</taxon>
        <taxon>Rhizosphaericola</taxon>
    </lineage>
</organism>
<gene>
    <name evidence="2" type="ORF">E0W69_008895</name>
</gene>
<sequence length="410" mass="45117">MLKISYLLILLHLISVRIWSQNMDSITLAHIRQARTFYQLGQQYRTGTDVPMDYGKAVEQFEKAAALGDPHGQYALAYMSYKGLGCSQDYGKAVSLFRQGALQGYDNAMYFYGLCLRNGYGIAANKDSATYWLKYADSLGSKQAQMELAAISAENRADSAKELLENIHNAALPSTGSMNSFVRIPGHFPVGDIINGRYKGYLLQYDWSGKNLVQAKSMELELGSFASKISGQWVESGTDSFHFSASLSGDSLVFEPTTYGRTDHYSPDSALSYSLKGAAFNIVQGVDRIYLAGNVTMFSEDRGEPSKPIVLALTREVKTEQKDILLTDTKVYPNPFHDVLNISFSLGAEAMVSLSLNSISGQQVYQKAAQKLFTGTYNFSLQPPAGLAPGVYFLQVSVNGKIHSFKAVKI</sequence>
<evidence type="ECO:0000259" key="1">
    <source>
        <dbReference type="Pfam" id="PF18962"/>
    </source>
</evidence>
<name>A0A5P2G4L7_9BACT</name>
<dbReference type="KEGG" id="arac:E0W69_008895"/>
<feature type="domain" description="Secretion system C-terminal sorting" evidence="1">
    <location>
        <begin position="331"/>
        <end position="402"/>
    </location>
</feature>
<dbReference type="Gene3D" id="1.25.40.10">
    <property type="entry name" value="Tetratricopeptide repeat domain"/>
    <property type="match status" value="1"/>
</dbReference>
<accession>A0A5P2G4L7</accession>
<protein>
    <submittedName>
        <fullName evidence="2">T9SS type A sorting domain-containing protein</fullName>
    </submittedName>
</protein>
<keyword evidence="3" id="KW-1185">Reference proteome</keyword>
<dbReference type="RefSeq" id="WP_131329728.1">
    <property type="nucleotide sequence ID" value="NZ_CP044016.1"/>
</dbReference>